<dbReference type="PANTHER" id="PTHR43364:SF4">
    <property type="entry name" value="NAD(P)-LINKED OXIDOREDUCTASE SUPERFAMILY PROTEIN"/>
    <property type="match status" value="1"/>
</dbReference>
<proteinExistence type="predicted"/>
<feature type="domain" description="NADP-dependent oxidoreductase" evidence="2">
    <location>
        <begin position="4"/>
        <end position="278"/>
    </location>
</feature>
<dbReference type="InterPro" id="IPR023210">
    <property type="entry name" value="NADP_OxRdtase_dom"/>
</dbReference>
<dbReference type="InterPro" id="IPR020471">
    <property type="entry name" value="AKR"/>
</dbReference>
<evidence type="ECO:0000313" key="3">
    <source>
        <dbReference type="EMBL" id="GAH33017.1"/>
    </source>
</evidence>
<evidence type="ECO:0000259" key="2">
    <source>
        <dbReference type="Pfam" id="PF00248"/>
    </source>
</evidence>
<protein>
    <recommendedName>
        <fullName evidence="2">NADP-dependent oxidoreductase domain-containing protein</fullName>
    </recommendedName>
</protein>
<accession>X1EKC4</accession>
<comment type="caution">
    <text evidence="3">The sequence shown here is derived from an EMBL/GenBank/DDBJ whole genome shotgun (WGS) entry which is preliminary data.</text>
</comment>
<dbReference type="AlphaFoldDB" id="X1EKC4"/>
<dbReference type="GO" id="GO:0016491">
    <property type="term" value="F:oxidoreductase activity"/>
    <property type="evidence" value="ECO:0007669"/>
    <property type="project" value="UniProtKB-KW"/>
</dbReference>
<dbReference type="PRINTS" id="PR00069">
    <property type="entry name" value="ALDKETRDTASE"/>
</dbReference>
<keyword evidence="1" id="KW-0560">Oxidoreductase</keyword>
<dbReference type="EMBL" id="BARU01010439">
    <property type="protein sequence ID" value="GAH33017.1"/>
    <property type="molecule type" value="Genomic_DNA"/>
</dbReference>
<dbReference type="Gene3D" id="3.20.20.100">
    <property type="entry name" value="NADP-dependent oxidoreductase domain"/>
    <property type="match status" value="1"/>
</dbReference>
<dbReference type="PANTHER" id="PTHR43364">
    <property type="entry name" value="NADH-SPECIFIC METHYLGLYOXAL REDUCTASE-RELATED"/>
    <property type="match status" value="1"/>
</dbReference>
<dbReference type="Pfam" id="PF00248">
    <property type="entry name" value="Aldo_ket_red"/>
    <property type="match status" value="1"/>
</dbReference>
<dbReference type="InterPro" id="IPR036812">
    <property type="entry name" value="NAD(P)_OxRdtase_dom_sf"/>
</dbReference>
<sequence length="284" mass="31594">PALTDKQSNNIVKTALDNGINWFDTAEAYGFGLSEEKLAKGLQAANVEDKDIIIATKWMPMMRRAKSIKKTIQNRIDHLSPYTIDLHQIHMPYSFSSFQKQFDAMADILNEGYIKSIGISNFSANQMTKAHDILAEKGLVLASNQVNYSLIKRKIESNGVLDAAKELGVTIISWSPLQSGILSGKFHKDEQLFEALPSVRRMRSKKQIRDSQELINTLDSVADSHKSSIAQIALNWLVNYHGDTVVAIPGATKASQAESNGKAMSINLSKNELDEIEENSRIFI</sequence>
<name>X1EKC4_9ZZZZ</name>
<evidence type="ECO:0000256" key="1">
    <source>
        <dbReference type="ARBA" id="ARBA00023002"/>
    </source>
</evidence>
<feature type="non-terminal residue" evidence="3">
    <location>
        <position position="1"/>
    </location>
</feature>
<gene>
    <name evidence="3" type="ORF">S03H2_19903</name>
</gene>
<dbReference type="GO" id="GO:0005829">
    <property type="term" value="C:cytosol"/>
    <property type="evidence" value="ECO:0007669"/>
    <property type="project" value="TreeGrafter"/>
</dbReference>
<organism evidence="3">
    <name type="scientific">marine sediment metagenome</name>
    <dbReference type="NCBI Taxonomy" id="412755"/>
    <lineage>
        <taxon>unclassified sequences</taxon>
        <taxon>metagenomes</taxon>
        <taxon>ecological metagenomes</taxon>
    </lineage>
</organism>
<dbReference type="PROSITE" id="PS00062">
    <property type="entry name" value="ALDOKETO_REDUCTASE_2"/>
    <property type="match status" value="1"/>
</dbReference>
<reference evidence="3" key="1">
    <citation type="journal article" date="2014" name="Front. Microbiol.">
        <title>High frequency of phylogenetically diverse reductive dehalogenase-homologous genes in deep subseafloor sedimentary metagenomes.</title>
        <authorList>
            <person name="Kawai M."/>
            <person name="Futagami T."/>
            <person name="Toyoda A."/>
            <person name="Takaki Y."/>
            <person name="Nishi S."/>
            <person name="Hori S."/>
            <person name="Arai W."/>
            <person name="Tsubouchi T."/>
            <person name="Morono Y."/>
            <person name="Uchiyama I."/>
            <person name="Ito T."/>
            <person name="Fujiyama A."/>
            <person name="Inagaki F."/>
            <person name="Takami H."/>
        </authorList>
    </citation>
    <scope>NUCLEOTIDE SEQUENCE</scope>
    <source>
        <strain evidence="3">Expedition CK06-06</strain>
    </source>
</reference>
<dbReference type="InterPro" id="IPR018170">
    <property type="entry name" value="Aldo/ket_reductase_CS"/>
</dbReference>
<dbReference type="SUPFAM" id="SSF51430">
    <property type="entry name" value="NAD(P)-linked oxidoreductase"/>
    <property type="match status" value="1"/>
</dbReference>
<dbReference type="InterPro" id="IPR050523">
    <property type="entry name" value="AKR_Detox_Biosynth"/>
</dbReference>